<dbReference type="InterPro" id="IPR036097">
    <property type="entry name" value="HisK_dim/P_sf"/>
</dbReference>
<evidence type="ECO:0000313" key="14">
    <source>
        <dbReference type="Proteomes" id="UP000093080"/>
    </source>
</evidence>
<dbReference type="PANTHER" id="PTHR43065:SF46">
    <property type="entry name" value="C4-DICARBOXYLATE TRANSPORT SENSOR PROTEIN DCTB"/>
    <property type="match status" value="1"/>
</dbReference>
<dbReference type="GO" id="GO:0000155">
    <property type="term" value="F:phosphorelay sensor kinase activity"/>
    <property type="evidence" value="ECO:0007669"/>
    <property type="project" value="InterPro"/>
</dbReference>
<feature type="domain" description="PAC" evidence="12">
    <location>
        <begin position="137"/>
        <end position="189"/>
    </location>
</feature>
<dbReference type="InterPro" id="IPR000700">
    <property type="entry name" value="PAS-assoc_C"/>
</dbReference>
<evidence type="ECO:0000259" key="10">
    <source>
        <dbReference type="PROSITE" id="PS50109"/>
    </source>
</evidence>
<dbReference type="SUPFAM" id="SSF47384">
    <property type="entry name" value="Homodimeric domain of signal transducing histidine kinase"/>
    <property type="match status" value="1"/>
</dbReference>
<feature type="coiled-coil region" evidence="9">
    <location>
        <begin position="20"/>
        <end position="54"/>
    </location>
</feature>
<accession>A0A1B9F2R6</accession>
<sequence length="440" mass="50012">MTFVSVGILTFYYPNIRGVMALIREEAEAVRSAKEELEATHRELRELNRTLEDRVRIRTQELMLSQQKFRRLFENSKDAIFFCDEKGCISDMNQSGVELLGYTEKEEVVGLPMKEFFNKPMEWRTYYASICRDGFIKDFEAEFLKKDGSTINMIISAAAIRDEKGKPTGCEGIAKDITAFKKMTEKLIYSEKMAAIGQLAAGVAHEINTPLGIILGYTQLLKEDFENDQEILKELEIVEKQTKNCKRIVSDLLSFARSTSTAKFDEVDVNECLKHTVALIRHSLEMDQIELVLELTESIPKIYGDKDRISQVFLNILTNAHQAIGEKGLVMIRTRYDTKKMRVFIEIGDSGPGVPDEIKTKMFDPFFTTKPVGKGTGLGLSVSYGIIKELKGVIEVFSPPEDEIFRKKGINTVFTIELPLESDGPEPENPIVQRYCMCER</sequence>
<evidence type="ECO:0000256" key="4">
    <source>
        <dbReference type="ARBA" id="ARBA00022679"/>
    </source>
</evidence>
<dbReference type="CDD" id="cd00082">
    <property type="entry name" value="HisKA"/>
    <property type="match status" value="1"/>
</dbReference>
<dbReference type="PROSITE" id="PS50112">
    <property type="entry name" value="PAS"/>
    <property type="match status" value="1"/>
</dbReference>
<dbReference type="EC" id="2.7.13.3" evidence="2"/>
<dbReference type="EMBL" id="MAGO01000016">
    <property type="protein sequence ID" value="OCC14226.1"/>
    <property type="molecule type" value="Genomic_DNA"/>
</dbReference>
<dbReference type="InterPro" id="IPR001610">
    <property type="entry name" value="PAC"/>
</dbReference>
<keyword evidence="14" id="KW-1185">Reference proteome</keyword>
<dbReference type="Pfam" id="PF02518">
    <property type="entry name" value="HATPase_c"/>
    <property type="match status" value="1"/>
</dbReference>
<evidence type="ECO:0000256" key="1">
    <source>
        <dbReference type="ARBA" id="ARBA00000085"/>
    </source>
</evidence>
<keyword evidence="5" id="KW-0547">Nucleotide-binding</keyword>
<evidence type="ECO:0000256" key="8">
    <source>
        <dbReference type="ARBA" id="ARBA00023012"/>
    </source>
</evidence>
<dbReference type="SUPFAM" id="SSF55874">
    <property type="entry name" value="ATPase domain of HSP90 chaperone/DNA topoisomerase II/histidine kinase"/>
    <property type="match status" value="1"/>
</dbReference>
<keyword evidence="6 13" id="KW-0418">Kinase</keyword>
<dbReference type="Pfam" id="PF13426">
    <property type="entry name" value="PAS_9"/>
    <property type="match status" value="1"/>
</dbReference>
<feature type="domain" description="PAS" evidence="11">
    <location>
        <begin position="65"/>
        <end position="106"/>
    </location>
</feature>
<dbReference type="SMART" id="SM00091">
    <property type="entry name" value="PAS"/>
    <property type="match status" value="1"/>
</dbReference>
<organism evidence="13 14">
    <name type="scientific">Dissulfuribacter thermophilus</name>
    <dbReference type="NCBI Taxonomy" id="1156395"/>
    <lineage>
        <taxon>Bacteria</taxon>
        <taxon>Pseudomonadati</taxon>
        <taxon>Thermodesulfobacteriota</taxon>
        <taxon>Dissulfuribacteria</taxon>
        <taxon>Dissulfuribacterales</taxon>
        <taxon>Dissulfuribacteraceae</taxon>
        <taxon>Dissulfuribacter</taxon>
    </lineage>
</organism>
<dbReference type="SMART" id="SM00387">
    <property type="entry name" value="HATPase_c"/>
    <property type="match status" value="1"/>
</dbReference>
<dbReference type="STRING" id="1156395.DBT_2368"/>
<dbReference type="InterPro" id="IPR036890">
    <property type="entry name" value="HATPase_C_sf"/>
</dbReference>
<dbReference type="InterPro" id="IPR005467">
    <property type="entry name" value="His_kinase_dom"/>
</dbReference>
<evidence type="ECO:0000259" key="12">
    <source>
        <dbReference type="PROSITE" id="PS50113"/>
    </source>
</evidence>
<dbReference type="NCBIfam" id="TIGR00229">
    <property type="entry name" value="sensory_box"/>
    <property type="match status" value="1"/>
</dbReference>
<evidence type="ECO:0000313" key="13">
    <source>
        <dbReference type="EMBL" id="OCC14226.1"/>
    </source>
</evidence>
<dbReference type="AlphaFoldDB" id="A0A1B9F2R6"/>
<dbReference type="Gene3D" id="3.30.565.10">
    <property type="entry name" value="Histidine kinase-like ATPase, C-terminal domain"/>
    <property type="match status" value="1"/>
</dbReference>
<dbReference type="SMART" id="SM00388">
    <property type="entry name" value="HisKA"/>
    <property type="match status" value="1"/>
</dbReference>
<proteinExistence type="predicted"/>
<protein>
    <recommendedName>
        <fullName evidence="2">histidine kinase</fullName>
        <ecNumber evidence="2">2.7.13.3</ecNumber>
    </recommendedName>
</protein>
<keyword evidence="4" id="KW-0808">Transferase</keyword>
<gene>
    <name evidence="13" type="ORF">DBT_2368</name>
</gene>
<comment type="caution">
    <text evidence="13">The sequence shown here is derived from an EMBL/GenBank/DDBJ whole genome shotgun (WGS) entry which is preliminary data.</text>
</comment>
<dbReference type="PROSITE" id="PS50113">
    <property type="entry name" value="PAC"/>
    <property type="match status" value="1"/>
</dbReference>
<feature type="domain" description="Histidine kinase" evidence="10">
    <location>
        <begin position="202"/>
        <end position="422"/>
    </location>
</feature>
<evidence type="ECO:0000256" key="7">
    <source>
        <dbReference type="ARBA" id="ARBA00022840"/>
    </source>
</evidence>
<evidence type="ECO:0000256" key="6">
    <source>
        <dbReference type="ARBA" id="ARBA00022777"/>
    </source>
</evidence>
<dbReference type="PROSITE" id="PS50109">
    <property type="entry name" value="HIS_KIN"/>
    <property type="match status" value="1"/>
</dbReference>
<dbReference type="Gene3D" id="3.30.450.20">
    <property type="entry name" value="PAS domain"/>
    <property type="match status" value="1"/>
</dbReference>
<dbReference type="InterPro" id="IPR004358">
    <property type="entry name" value="Sig_transdc_His_kin-like_C"/>
</dbReference>
<keyword evidence="7" id="KW-0067">ATP-binding</keyword>
<dbReference type="SMART" id="SM00086">
    <property type="entry name" value="PAC"/>
    <property type="match status" value="1"/>
</dbReference>
<dbReference type="Pfam" id="PF00512">
    <property type="entry name" value="HisKA"/>
    <property type="match status" value="1"/>
</dbReference>
<name>A0A1B9F2R6_9BACT</name>
<dbReference type="InterPro" id="IPR003661">
    <property type="entry name" value="HisK_dim/P_dom"/>
</dbReference>
<evidence type="ECO:0000256" key="2">
    <source>
        <dbReference type="ARBA" id="ARBA00012438"/>
    </source>
</evidence>
<evidence type="ECO:0000259" key="11">
    <source>
        <dbReference type="PROSITE" id="PS50112"/>
    </source>
</evidence>
<evidence type="ECO:0000256" key="3">
    <source>
        <dbReference type="ARBA" id="ARBA00022553"/>
    </source>
</evidence>
<dbReference type="InterPro" id="IPR003594">
    <property type="entry name" value="HATPase_dom"/>
</dbReference>
<dbReference type="CDD" id="cd00130">
    <property type="entry name" value="PAS"/>
    <property type="match status" value="1"/>
</dbReference>
<comment type="catalytic activity">
    <reaction evidence="1">
        <text>ATP + protein L-histidine = ADP + protein N-phospho-L-histidine.</text>
        <dbReference type="EC" id="2.7.13.3"/>
    </reaction>
</comment>
<dbReference type="Gene3D" id="1.10.287.130">
    <property type="match status" value="1"/>
</dbReference>
<dbReference type="PRINTS" id="PR00344">
    <property type="entry name" value="BCTRLSENSOR"/>
</dbReference>
<dbReference type="Proteomes" id="UP000093080">
    <property type="component" value="Unassembled WGS sequence"/>
</dbReference>
<dbReference type="PANTHER" id="PTHR43065">
    <property type="entry name" value="SENSOR HISTIDINE KINASE"/>
    <property type="match status" value="1"/>
</dbReference>
<keyword evidence="9" id="KW-0175">Coiled coil</keyword>
<evidence type="ECO:0000256" key="9">
    <source>
        <dbReference type="SAM" id="Coils"/>
    </source>
</evidence>
<dbReference type="SUPFAM" id="SSF55785">
    <property type="entry name" value="PYP-like sensor domain (PAS domain)"/>
    <property type="match status" value="1"/>
</dbReference>
<dbReference type="InterPro" id="IPR000014">
    <property type="entry name" value="PAS"/>
</dbReference>
<dbReference type="InterPro" id="IPR035965">
    <property type="entry name" value="PAS-like_dom_sf"/>
</dbReference>
<evidence type="ECO:0000256" key="5">
    <source>
        <dbReference type="ARBA" id="ARBA00022741"/>
    </source>
</evidence>
<dbReference type="GO" id="GO:0005524">
    <property type="term" value="F:ATP binding"/>
    <property type="evidence" value="ECO:0007669"/>
    <property type="project" value="UniProtKB-KW"/>
</dbReference>
<keyword evidence="3" id="KW-0597">Phosphoprotein</keyword>
<reference evidence="13 14" key="1">
    <citation type="submission" date="2016-06" db="EMBL/GenBank/DDBJ databases">
        <title>Respiratory ammonification of nitrate coupled to the oxidation of elemental sulfur in deep-sea autotrophic thermophilic bacteria.</title>
        <authorList>
            <person name="Slobodkina G.B."/>
            <person name="Mardanov A.V."/>
            <person name="Ravin N.V."/>
            <person name="Frolova A.A."/>
            <person name="Viryasiv M.B."/>
            <person name="Chernyh N.A."/>
            <person name="Bonch-Osmolovskaya E.A."/>
            <person name="Slobodkin A.I."/>
        </authorList>
    </citation>
    <scope>NUCLEOTIDE SEQUENCE [LARGE SCALE GENOMIC DNA]</scope>
    <source>
        <strain evidence="13 14">S69</strain>
    </source>
</reference>
<keyword evidence="8" id="KW-0902">Two-component regulatory system</keyword>